<gene>
    <name evidence="1" type="ORF">PCOR1329_LOCUS18290</name>
</gene>
<reference evidence="1" key="1">
    <citation type="submission" date="2023-10" db="EMBL/GenBank/DDBJ databases">
        <authorList>
            <person name="Chen Y."/>
            <person name="Shah S."/>
            <person name="Dougan E. K."/>
            <person name="Thang M."/>
            <person name="Chan C."/>
        </authorList>
    </citation>
    <scope>NUCLEOTIDE SEQUENCE [LARGE SCALE GENOMIC DNA]</scope>
</reference>
<name>A0ABN9RE29_9DINO</name>
<evidence type="ECO:0000313" key="2">
    <source>
        <dbReference type="Proteomes" id="UP001189429"/>
    </source>
</evidence>
<dbReference type="InterPro" id="IPR036406">
    <property type="entry name" value="Coprogen_oxidase_aer_sf"/>
</dbReference>
<dbReference type="SUPFAM" id="SSF102886">
    <property type="entry name" value="Coproporphyrinogen III oxidase"/>
    <property type="match status" value="1"/>
</dbReference>
<keyword evidence="2" id="KW-1185">Reference proteome</keyword>
<evidence type="ECO:0000313" key="1">
    <source>
        <dbReference type="EMBL" id="CAK0814783.1"/>
    </source>
</evidence>
<sequence>MWVPLVLVSALHGRVVSILGGLISFACLELSVSSNPCSRDLAEKLATATIDTYTDIVQDMLDAHPADSVTEHERELQLAYHTAYFYQVLFLDCGTTAGLLTHAENDVG</sequence>
<proteinExistence type="predicted"/>
<comment type="caution">
    <text evidence="1">The sequence shown here is derived from an EMBL/GenBank/DDBJ whole genome shotgun (WGS) entry which is preliminary data.</text>
</comment>
<feature type="non-terminal residue" evidence="1">
    <location>
        <position position="108"/>
    </location>
</feature>
<accession>A0ABN9RE29</accession>
<dbReference type="Proteomes" id="UP001189429">
    <property type="component" value="Unassembled WGS sequence"/>
</dbReference>
<organism evidence="1 2">
    <name type="scientific">Prorocentrum cordatum</name>
    <dbReference type="NCBI Taxonomy" id="2364126"/>
    <lineage>
        <taxon>Eukaryota</taxon>
        <taxon>Sar</taxon>
        <taxon>Alveolata</taxon>
        <taxon>Dinophyceae</taxon>
        <taxon>Prorocentrales</taxon>
        <taxon>Prorocentraceae</taxon>
        <taxon>Prorocentrum</taxon>
    </lineage>
</organism>
<protein>
    <submittedName>
        <fullName evidence="1">Uncharacterized protein</fullName>
    </submittedName>
</protein>
<dbReference type="EMBL" id="CAUYUJ010005745">
    <property type="protein sequence ID" value="CAK0814783.1"/>
    <property type="molecule type" value="Genomic_DNA"/>
</dbReference>
<dbReference type="Gene3D" id="3.40.1500.10">
    <property type="entry name" value="Coproporphyrinogen III oxidase, aerobic"/>
    <property type="match status" value="1"/>
</dbReference>